<accession>A0ABT3Q9M1</accession>
<evidence type="ECO:0000313" key="5">
    <source>
        <dbReference type="EMBL" id="MCX2561993.1"/>
    </source>
</evidence>
<reference evidence="5 6" key="1">
    <citation type="submission" date="2022-11" db="EMBL/GenBank/DDBJ databases">
        <title>Genome sequencing of Acetobacter type strain.</title>
        <authorList>
            <person name="Heo J."/>
            <person name="Lee D."/>
            <person name="Han B.-H."/>
            <person name="Hong S.-B."/>
            <person name="Kwon S.-W."/>
        </authorList>
    </citation>
    <scope>NUCLEOTIDE SEQUENCE [LARGE SCALE GENOMIC DNA]</scope>
    <source>
        <strain evidence="5 6">KACC 21251</strain>
    </source>
</reference>
<proteinExistence type="inferred from homology"/>
<feature type="region of interest" description="Disordered" evidence="3">
    <location>
        <begin position="47"/>
        <end position="126"/>
    </location>
</feature>
<dbReference type="InterPro" id="IPR023346">
    <property type="entry name" value="Lysozyme-like_dom_sf"/>
</dbReference>
<dbReference type="RefSeq" id="WP_166123153.1">
    <property type="nucleotide sequence ID" value="NZ_JAPIUX010000019.1"/>
</dbReference>
<evidence type="ECO:0000256" key="2">
    <source>
        <dbReference type="ARBA" id="ARBA00009387"/>
    </source>
</evidence>
<name>A0ABT3Q9M1_9PROT</name>
<feature type="compositionally biased region" description="Low complexity" evidence="3">
    <location>
        <begin position="100"/>
        <end position="117"/>
    </location>
</feature>
<feature type="compositionally biased region" description="Low complexity" evidence="3">
    <location>
        <begin position="76"/>
        <end position="91"/>
    </location>
</feature>
<comment type="caution">
    <text evidence="5">The sequence shown here is derived from an EMBL/GenBank/DDBJ whole genome shotgun (WGS) entry which is preliminary data.</text>
</comment>
<comment type="similarity">
    <text evidence="1">Belongs to the transglycosylase Slt family.</text>
</comment>
<dbReference type="PANTHER" id="PTHR37423">
    <property type="entry name" value="SOLUBLE LYTIC MUREIN TRANSGLYCOSYLASE-RELATED"/>
    <property type="match status" value="1"/>
</dbReference>
<evidence type="ECO:0000256" key="1">
    <source>
        <dbReference type="ARBA" id="ARBA00007734"/>
    </source>
</evidence>
<dbReference type="InterPro" id="IPR008258">
    <property type="entry name" value="Transglycosylase_SLT_dom_1"/>
</dbReference>
<evidence type="ECO:0000256" key="3">
    <source>
        <dbReference type="SAM" id="MobiDB-lite"/>
    </source>
</evidence>
<comment type="similarity">
    <text evidence="2">Belongs to the virb1 family.</text>
</comment>
<organism evidence="5 6">
    <name type="scientific">Acetobacter farinalis</name>
    <dbReference type="NCBI Taxonomy" id="1260984"/>
    <lineage>
        <taxon>Bacteria</taxon>
        <taxon>Pseudomonadati</taxon>
        <taxon>Pseudomonadota</taxon>
        <taxon>Alphaproteobacteria</taxon>
        <taxon>Acetobacterales</taxon>
        <taxon>Acetobacteraceae</taxon>
        <taxon>Acetobacter</taxon>
    </lineage>
</organism>
<evidence type="ECO:0000259" key="4">
    <source>
        <dbReference type="Pfam" id="PF01464"/>
    </source>
</evidence>
<sequence length="277" mass="27851">MSSAAVSASNPFASQISQLEQAAGNNPGYKQALEEWEKQIQTVLSADAGGSGAASAPASITTPAHTAAPVPHDTTPPAAQAPAQSAQNYPASVQPGGNAPSSGTPSGSSSGSTSTSTAQPDAGESKIPTELSKYAADIQAASKASGVPEDRIAAVIWDESRGQAGAATTNGGNGLTDGGLMQLNPATFQQLQHEHPDLQGKSLSDPATNIEAGADLLADEHAKYGSWDLAERAYNSGEGSVDTANANITTTGLGDPDYIKKVDTNLQAIDNGTALPA</sequence>
<feature type="domain" description="Transglycosylase SLT" evidence="4">
    <location>
        <begin position="138"/>
        <end position="247"/>
    </location>
</feature>
<protein>
    <submittedName>
        <fullName evidence="5">Lytic transglycosylase domain-containing protein</fullName>
    </submittedName>
</protein>
<gene>
    <name evidence="5" type="ORF">OQ252_11385</name>
</gene>
<feature type="compositionally biased region" description="Low complexity" evidence="3">
    <location>
        <begin position="53"/>
        <end position="69"/>
    </location>
</feature>
<dbReference type="Pfam" id="PF01464">
    <property type="entry name" value="SLT"/>
    <property type="match status" value="1"/>
</dbReference>
<dbReference type="Proteomes" id="UP001526446">
    <property type="component" value="Unassembled WGS sequence"/>
</dbReference>
<evidence type="ECO:0000313" key="6">
    <source>
        <dbReference type="Proteomes" id="UP001526446"/>
    </source>
</evidence>
<keyword evidence="6" id="KW-1185">Reference proteome</keyword>
<dbReference type="SUPFAM" id="SSF53955">
    <property type="entry name" value="Lysozyme-like"/>
    <property type="match status" value="1"/>
</dbReference>
<dbReference type="Gene3D" id="1.10.530.10">
    <property type="match status" value="1"/>
</dbReference>
<dbReference type="EMBL" id="JAPIUX010000019">
    <property type="protein sequence ID" value="MCX2561993.1"/>
    <property type="molecule type" value="Genomic_DNA"/>
</dbReference>
<dbReference type="PANTHER" id="PTHR37423:SF2">
    <property type="entry name" value="MEMBRANE-BOUND LYTIC MUREIN TRANSGLYCOSYLASE C"/>
    <property type="match status" value="1"/>
</dbReference>
<dbReference type="CDD" id="cd00254">
    <property type="entry name" value="LT-like"/>
    <property type="match status" value="1"/>
</dbReference>